<organism evidence="1 2">
    <name type="scientific">Undibacterium flavidum</name>
    <dbReference type="NCBI Taxonomy" id="2762297"/>
    <lineage>
        <taxon>Bacteria</taxon>
        <taxon>Pseudomonadati</taxon>
        <taxon>Pseudomonadota</taxon>
        <taxon>Betaproteobacteria</taxon>
        <taxon>Burkholderiales</taxon>
        <taxon>Oxalobacteraceae</taxon>
        <taxon>Undibacterium</taxon>
    </lineage>
</organism>
<evidence type="ECO:0000313" key="1">
    <source>
        <dbReference type="EMBL" id="MBC3874607.1"/>
    </source>
</evidence>
<comment type="caution">
    <text evidence="1">The sequence shown here is derived from an EMBL/GenBank/DDBJ whole genome shotgun (WGS) entry which is preliminary data.</text>
</comment>
<gene>
    <name evidence="1" type="ORF">H8K55_13520</name>
</gene>
<reference evidence="1 2" key="1">
    <citation type="submission" date="2020-08" db="EMBL/GenBank/DDBJ databases">
        <title>Novel species isolated from subtropical streams in China.</title>
        <authorList>
            <person name="Lu H."/>
        </authorList>
    </citation>
    <scope>NUCLEOTIDE SEQUENCE [LARGE SCALE GENOMIC DNA]</scope>
    <source>
        <strain evidence="1 2">LX15W</strain>
    </source>
</reference>
<keyword evidence="2" id="KW-1185">Reference proteome</keyword>
<sequence length="270" mass="31394">MTSSHTLTASESGAVFLSTSDILKRADSGKVQQATATAKRLDRNELIIRFQNAFEERKRLATHVLATGLVWQGVPPFAWHYPTLTAKADLTVEERYDLFNYDLLWLRRHHRQHAKNISYQRYKALLTEVSDSKVFAAVDYAFYSGKRPAWQIVKSMRLTDEQQRQCFWIRSHPVRTQLLAITVNQKRVFNVLQEAISKVRRTKTFTPEDALITLDRRRNLWVCKQLTDDGTATEIARKYCELTGVVIDRTIAHRQLKIIEDILRKEKATF</sequence>
<dbReference type="EMBL" id="JACOGA010000011">
    <property type="protein sequence ID" value="MBC3874607.1"/>
    <property type="molecule type" value="Genomic_DNA"/>
</dbReference>
<name>A0ABR6YDL3_9BURK</name>
<proteinExistence type="predicted"/>
<protein>
    <submittedName>
        <fullName evidence="1">Uncharacterized protein</fullName>
    </submittedName>
</protein>
<dbReference type="RefSeq" id="WP_186942583.1">
    <property type="nucleotide sequence ID" value="NZ_JACOGA010000011.1"/>
</dbReference>
<evidence type="ECO:0000313" key="2">
    <source>
        <dbReference type="Proteomes" id="UP000624279"/>
    </source>
</evidence>
<dbReference type="Proteomes" id="UP000624279">
    <property type="component" value="Unassembled WGS sequence"/>
</dbReference>
<accession>A0ABR6YDL3</accession>